<reference evidence="1 2" key="1">
    <citation type="submission" date="2019-06" db="EMBL/GenBank/DDBJ databases">
        <title>Sorghum-associated microbial communities from plants grown in Nebraska, USA.</title>
        <authorList>
            <person name="Schachtman D."/>
        </authorList>
    </citation>
    <scope>NUCLEOTIDE SEQUENCE [LARGE SCALE GENOMIC DNA]</scope>
    <source>
        <strain evidence="1 2">T529</strain>
    </source>
</reference>
<comment type="caution">
    <text evidence="1">The sequence shown here is derived from an EMBL/GenBank/DDBJ whole genome shotgun (WGS) entry which is preliminary data.</text>
</comment>
<dbReference type="AlphaFoldDB" id="A0A561C7Z0"/>
<accession>A0A561C7Z0</accession>
<evidence type="ECO:0000313" key="2">
    <source>
        <dbReference type="Proteomes" id="UP000319722"/>
    </source>
</evidence>
<protein>
    <submittedName>
        <fullName evidence="1">Uncharacterized protein</fullName>
    </submittedName>
</protein>
<dbReference type="InterPro" id="IPR029063">
    <property type="entry name" value="SAM-dependent_MTases_sf"/>
</dbReference>
<dbReference type="Gene3D" id="3.40.50.150">
    <property type="entry name" value="Vaccinia Virus protein VP39"/>
    <property type="match status" value="1"/>
</dbReference>
<gene>
    <name evidence="1" type="ORF">FB547_103112</name>
</gene>
<sequence>MDYPLPHTANVSHLDNLSLENAQVHDIYASRVLERFSPEQLSESLLPRLYKLLAPEGRLHVTALDSEAMMRGYSLGTISHDDLRNSLFGLHTTEDDGPRLNVFTAETLTQLLLEAGFANIQLVGEARRNGNDLEFEVIAQKGKALQ</sequence>
<dbReference type="Proteomes" id="UP000319722">
    <property type="component" value="Unassembled WGS sequence"/>
</dbReference>
<organism evidence="1 2">
    <name type="scientific">Variovorax beijingensis</name>
    <dbReference type="NCBI Taxonomy" id="2496117"/>
    <lineage>
        <taxon>Bacteria</taxon>
        <taxon>Pseudomonadati</taxon>
        <taxon>Pseudomonadota</taxon>
        <taxon>Betaproteobacteria</taxon>
        <taxon>Burkholderiales</taxon>
        <taxon>Comamonadaceae</taxon>
        <taxon>Variovorax</taxon>
    </lineage>
</organism>
<dbReference type="EMBL" id="VIVL01000003">
    <property type="protein sequence ID" value="TWD87137.1"/>
    <property type="molecule type" value="Genomic_DNA"/>
</dbReference>
<evidence type="ECO:0000313" key="1">
    <source>
        <dbReference type="EMBL" id="TWD87137.1"/>
    </source>
</evidence>
<name>A0A561C7Z0_9BURK</name>
<proteinExistence type="predicted"/>
<dbReference type="SUPFAM" id="SSF53335">
    <property type="entry name" value="S-adenosyl-L-methionine-dependent methyltransferases"/>
    <property type="match status" value="1"/>
</dbReference>